<accession>A0A1F5K7E7</accession>
<feature type="domain" description="M23ase beta-sheet core" evidence="2">
    <location>
        <begin position="112"/>
        <end position="206"/>
    </location>
</feature>
<proteinExistence type="predicted"/>
<dbReference type="PANTHER" id="PTHR21666:SF289">
    <property type="entry name" value="L-ALA--D-GLU ENDOPEPTIDASE"/>
    <property type="match status" value="1"/>
</dbReference>
<evidence type="ECO:0000313" key="4">
    <source>
        <dbReference type="Proteomes" id="UP000176405"/>
    </source>
</evidence>
<gene>
    <name evidence="3" type="ORF">A3E45_03455</name>
</gene>
<dbReference type="InterPro" id="IPR011055">
    <property type="entry name" value="Dup_hybrid_motif"/>
</dbReference>
<dbReference type="AlphaFoldDB" id="A0A1F5K7E7"/>
<sequence>MFFSQNENLLPKSFADRVALKTQGLKHQLSEVRGYRKLLIILQKSKFYRIFLGVSFALFLSGYQPTLAIPPIKQSIAQAQVTQEQVITPADFPDAFNLPHPGYLTTKFSTWHPGVDVATGYGMPVKPVARGTIAEVSLGFWGLGNYVIVEHEQGFRSTYGHMGKVFVRKGDAVDSSSIMGTVGMTGRTSGPHTHLEVTKDSRYIDPLTILPAISNWPATAGKAPYGAGEIKADVKENKPKVSEPKLKLNLININEGTNPQQSRLPLLQLDRI</sequence>
<dbReference type="InterPro" id="IPR050570">
    <property type="entry name" value="Cell_wall_metabolism_enzyme"/>
</dbReference>
<organism evidence="3 4">
    <name type="scientific">Candidatus Daviesbacteria bacterium RIFCSPHIGHO2_12_FULL_43_11</name>
    <dbReference type="NCBI Taxonomy" id="1797780"/>
    <lineage>
        <taxon>Bacteria</taxon>
        <taxon>Candidatus Daviesiibacteriota</taxon>
    </lineage>
</organism>
<name>A0A1F5K7E7_9BACT</name>
<keyword evidence="1" id="KW-0732">Signal</keyword>
<dbReference type="Gene3D" id="2.70.70.10">
    <property type="entry name" value="Glucose Permease (Domain IIA)"/>
    <property type="match status" value="1"/>
</dbReference>
<evidence type="ECO:0000259" key="2">
    <source>
        <dbReference type="Pfam" id="PF01551"/>
    </source>
</evidence>
<reference evidence="3 4" key="1">
    <citation type="journal article" date="2016" name="Nat. Commun.">
        <title>Thousands of microbial genomes shed light on interconnected biogeochemical processes in an aquifer system.</title>
        <authorList>
            <person name="Anantharaman K."/>
            <person name="Brown C.T."/>
            <person name="Hug L.A."/>
            <person name="Sharon I."/>
            <person name="Castelle C.J."/>
            <person name="Probst A.J."/>
            <person name="Thomas B.C."/>
            <person name="Singh A."/>
            <person name="Wilkins M.J."/>
            <person name="Karaoz U."/>
            <person name="Brodie E.L."/>
            <person name="Williams K.H."/>
            <person name="Hubbard S.S."/>
            <person name="Banfield J.F."/>
        </authorList>
    </citation>
    <scope>NUCLEOTIDE SEQUENCE [LARGE SCALE GENOMIC DNA]</scope>
</reference>
<dbReference type="STRING" id="1797780.A3E45_03455"/>
<comment type="caution">
    <text evidence="3">The sequence shown here is derived from an EMBL/GenBank/DDBJ whole genome shotgun (WGS) entry which is preliminary data.</text>
</comment>
<dbReference type="SUPFAM" id="SSF51261">
    <property type="entry name" value="Duplicated hybrid motif"/>
    <property type="match status" value="1"/>
</dbReference>
<dbReference type="InterPro" id="IPR016047">
    <property type="entry name" value="M23ase_b-sheet_dom"/>
</dbReference>
<dbReference type="GO" id="GO:0004222">
    <property type="term" value="F:metalloendopeptidase activity"/>
    <property type="evidence" value="ECO:0007669"/>
    <property type="project" value="TreeGrafter"/>
</dbReference>
<evidence type="ECO:0000256" key="1">
    <source>
        <dbReference type="ARBA" id="ARBA00022729"/>
    </source>
</evidence>
<dbReference type="CDD" id="cd12797">
    <property type="entry name" value="M23_peptidase"/>
    <property type="match status" value="1"/>
</dbReference>
<dbReference type="PANTHER" id="PTHR21666">
    <property type="entry name" value="PEPTIDASE-RELATED"/>
    <property type="match status" value="1"/>
</dbReference>
<dbReference type="Proteomes" id="UP000176405">
    <property type="component" value="Unassembled WGS sequence"/>
</dbReference>
<dbReference type="Pfam" id="PF01551">
    <property type="entry name" value="Peptidase_M23"/>
    <property type="match status" value="1"/>
</dbReference>
<protein>
    <recommendedName>
        <fullName evidence="2">M23ase beta-sheet core domain-containing protein</fullName>
    </recommendedName>
</protein>
<evidence type="ECO:0000313" key="3">
    <source>
        <dbReference type="EMBL" id="OGE36873.1"/>
    </source>
</evidence>
<dbReference type="EMBL" id="MFDH01000006">
    <property type="protein sequence ID" value="OGE36873.1"/>
    <property type="molecule type" value="Genomic_DNA"/>
</dbReference>